<keyword evidence="2" id="KW-0812">Transmembrane</keyword>
<gene>
    <name evidence="3" type="ORF">WG950_11025</name>
</gene>
<reference evidence="3 4" key="1">
    <citation type="submission" date="2024-03" db="EMBL/GenBank/DDBJ databases">
        <authorList>
            <person name="Cao K."/>
        </authorList>
    </citation>
    <scope>NUCLEOTIDE SEQUENCE [LARGE SCALE GENOMIC DNA]</scope>
    <source>
        <strain evidence="3 4">MCCC 1K00696</strain>
    </source>
</reference>
<feature type="transmembrane region" description="Helical" evidence="2">
    <location>
        <begin position="326"/>
        <end position="348"/>
    </location>
</feature>
<feature type="transmembrane region" description="Helical" evidence="2">
    <location>
        <begin position="249"/>
        <end position="271"/>
    </location>
</feature>
<dbReference type="PANTHER" id="PTHR43044:SF1">
    <property type="entry name" value="QUINOL:CYTOCHROME C OXIDOREDUCTASE QUINONE-BINDING SUBUNIT 2"/>
    <property type="match status" value="1"/>
</dbReference>
<dbReference type="PANTHER" id="PTHR43044">
    <property type="match status" value="1"/>
</dbReference>
<evidence type="ECO:0000256" key="2">
    <source>
        <dbReference type="SAM" id="Phobius"/>
    </source>
</evidence>
<feature type="transmembrane region" description="Helical" evidence="2">
    <location>
        <begin position="368"/>
        <end position="386"/>
    </location>
</feature>
<feature type="compositionally biased region" description="Polar residues" evidence="1">
    <location>
        <begin position="64"/>
        <end position="74"/>
    </location>
</feature>
<keyword evidence="2" id="KW-0472">Membrane</keyword>
<feature type="transmembrane region" description="Helical" evidence="2">
    <location>
        <begin position="113"/>
        <end position="134"/>
    </location>
</feature>
<dbReference type="Proteomes" id="UP001491088">
    <property type="component" value="Chromosome"/>
</dbReference>
<feature type="transmembrane region" description="Helical" evidence="2">
    <location>
        <begin position="283"/>
        <end position="306"/>
    </location>
</feature>
<dbReference type="RefSeq" id="WP_340932343.1">
    <property type="nucleotide sequence ID" value="NZ_CP150496.1"/>
</dbReference>
<dbReference type="EMBL" id="CP150496">
    <property type="protein sequence ID" value="WYW55060.1"/>
    <property type="molecule type" value="Genomic_DNA"/>
</dbReference>
<organism evidence="3 4">
    <name type="scientific">Polaribacter marinaquae</name>
    <dbReference type="NCBI Taxonomy" id="1642819"/>
    <lineage>
        <taxon>Bacteria</taxon>
        <taxon>Pseudomonadati</taxon>
        <taxon>Bacteroidota</taxon>
        <taxon>Flavobacteriia</taxon>
        <taxon>Flavobacteriales</taxon>
        <taxon>Flavobacteriaceae</taxon>
    </lineage>
</organism>
<accession>A0ABZ2TPM4</accession>
<feature type="transmembrane region" description="Helical" evidence="2">
    <location>
        <begin position="210"/>
        <end position="228"/>
    </location>
</feature>
<name>A0ABZ2TPM4_9FLAO</name>
<feature type="transmembrane region" description="Helical" evidence="2">
    <location>
        <begin position="421"/>
        <end position="442"/>
    </location>
</feature>
<keyword evidence="4" id="KW-1185">Reference proteome</keyword>
<protein>
    <submittedName>
        <fullName evidence="3">Quinol:cytochrome C oxidoreductase</fullName>
    </submittedName>
</protein>
<evidence type="ECO:0000313" key="4">
    <source>
        <dbReference type="Proteomes" id="UP001491088"/>
    </source>
</evidence>
<evidence type="ECO:0000313" key="3">
    <source>
        <dbReference type="EMBL" id="WYW55060.1"/>
    </source>
</evidence>
<feature type="region of interest" description="Disordered" evidence="1">
    <location>
        <begin position="45"/>
        <end position="95"/>
    </location>
</feature>
<feature type="transmembrane region" description="Helical" evidence="2">
    <location>
        <begin position="155"/>
        <end position="175"/>
    </location>
</feature>
<evidence type="ECO:0000256" key="1">
    <source>
        <dbReference type="SAM" id="MobiDB-lite"/>
    </source>
</evidence>
<feature type="transmembrane region" description="Helical" evidence="2">
    <location>
        <begin position="12"/>
        <end position="30"/>
    </location>
</feature>
<sequence>MYQFSGKLKTFSLALIVLGVIGIAFSFYSGSQTTIEDAKHAIEAASNDGHGGSHGDAIEAPHNADSSKVDNNASGVHHGEGSVDTTMSGHGAHDDDSHAEHVLHQLQNRPWSAFYVALFFSLGLTLLVLTFYAIQRVAQVGWSVVILRVMEAITGNLLPVSILMAIVIIASVMHLNHLFPWMAEGTFDPSSENYDPIVDGKSWWINSTGFLVRSIIYLILWNAYRFFIRKNSIKEDTANDGNKTYKKNYNASVIFLFVFMITESMMSWDWIMGLDPHWFSTLFGWYVLSTLLVSALTVIAFFTIYLRSKNALPGVNDSHIHDLAKFMFGFSVFWTYLWFAQFMLIWYADIPEETTYYVARFTEYKLPFLGMVIMNFAFPVLLLINSDFKSKPWFVFIGGVVILAGHYIDIFIMVMPSTVGAQWFFGIPEISALLFFIGLIIYTTLSSFAKANPVPKGNPFLAESEHFHYYNIEHSGEDSGDHH</sequence>
<proteinExistence type="predicted"/>
<keyword evidence="2" id="KW-1133">Transmembrane helix</keyword>
<feature type="transmembrane region" description="Helical" evidence="2">
    <location>
        <begin position="393"/>
        <end position="415"/>
    </location>
</feature>